<name>A0AAV5WA72_9BILA</name>
<feature type="region of interest" description="Disordered" evidence="1">
    <location>
        <begin position="44"/>
        <end position="68"/>
    </location>
</feature>
<organism evidence="2 3">
    <name type="scientific">Pristionchus fissidentatus</name>
    <dbReference type="NCBI Taxonomy" id="1538716"/>
    <lineage>
        <taxon>Eukaryota</taxon>
        <taxon>Metazoa</taxon>
        <taxon>Ecdysozoa</taxon>
        <taxon>Nematoda</taxon>
        <taxon>Chromadorea</taxon>
        <taxon>Rhabditida</taxon>
        <taxon>Rhabditina</taxon>
        <taxon>Diplogasteromorpha</taxon>
        <taxon>Diplogasteroidea</taxon>
        <taxon>Neodiplogasteridae</taxon>
        <taxon>Pristionchus</taxon>
    </lineage>
</organism>
<dbReference type="Gene3D" id="2.130.10.10">
    <property type="entry name" value="YVTN repeat-like/Quinoprotein amine dehydrogenase"/>
    <property type="match status" value="1"/>
</dbReference>
<dbReference type="AlphaFoldDB" id="A0AAV5WA72"/>
<evidence type="ECO:0000256" key="1">
    <source>
        <dbReference type="SAM" id="MobiDB-lite"/>
    </source>
</evidence>
<evidence type="ECO:0000313" key="2">
    <source>
        <dbReference type="EMBL" id="GMT26724.1"/>
    </source>
</evidence>
<comment type="caution">
    <text evidence="2">The sequence shown here is derived from an EMBL/GenBank/DDBJ whole genome shotgun (WGS) entry which is preliminary data.</text>
</comment>
<gene>
    <name evidence="2" type="ORF">PFISCL1PPCAC_18021</name>
</gene>
<dbReference type="Proteomes" id="UP001432322">
    <property type="component" value="Unassembled WGS sequence"/>
</dbReference>
<accession>A0AAV5WA72</accession>
<keyword evidence="3" id="KW-1185">Reference proteome</keyword>
<dbReference type="SUPFAM" id="SSF50978">
    <property type="entry name" value="WD40 repeat-like"/>
    <property type="match status" value="1"/>
</dbReference>
<dbReference type="EMBL" id="BTSY01000005">
    <property type="protein sequence ID" value="GMT26724.1"/>
    <property type="molecule type" value="Genomic_DNA"/>
</dbReference>
<sequence length="416" mass="44632">MSVKLEDSAISSLTIENATVNVTKGAPKEGACQTDPILMLDAPCDSMERGETGTQTEASEQLGEEERSGVRISEEVIVRMLEALSESGRSRKIYERLNTLHDTTRVHLTTMRTIPIMPPPTASIIDIVAGSADRAVILLGEVMHETWCAHECGLRVINRRTISSVLLPTCPTSAGFLERDLIAVGTVGGEIYNALCFDKVSNQLFSAPVSSLYVPSSGSLVAVSIDGHIRLCALKGAELAVTKSLEVTVSALPRSIRATRSTESEARIGLVSVSGTDKEMCIVSETGGIWTTSLTTLSLQSIPAYPQPLASVIFRPPHLILHGDDGRVHVCTISGERVDSLPNRARKVVVSPDGLLIALSATSATPSIAFHDLIKRRMIIEIETTTPLLSIAVKGRDGLLTVAEDAQIVEYDVTRV</sequence>
<proteinExistence type="predicted"/>
<protein>
    <recommendedName>
        <fullName evidence="4">WD40 domain-containing protein</fullName>
    </recommendedName>
</protein>
<evidence type="ECO:0008006" key="4">
    <source>
        <dbReference type="Google" id="ProtNLM"/>
    </source>
</evidence>
<reference evidence="2" key="1">
    <citation type="submission" date="2023-10" db="EMBL/GenBank/DDBJ databases">
        <title>Genome assembly of Pristionchus species.</title>
        <authorList>
            <person name="Yoshida K."/>
            <person name="Sommer R.J."/>
        </authorList>
    </citation>
    <scope>NUCLEOTIDE SEQUENCE</scope>
    <source>
        <strain evidence="2">RS5133</strain>
    </source>
</reference>
<dbReference type="InterPro" id="IPR036322">
    <property type="entry name" value="WD40_repeat_dom_sf"/>
</dbReference>
<dbReference type="InterPro" id="IPR015943">
    <property type="entry name" value="WD40/YVTN_repeat-like_dom_sf"/>
</dbReference>
<evidence type="ECO:0000313" key="3">
    <source>
        <dbReference type="Proteomes" id="UP001432322"/>
    </source>
</evidence>